<evidence type="ECO:0000256" key="2">
    <source>
        <dbReference type="RuleBase" id="RU004429"/>
    </source>
</evidence>
<dbReference type="AlphaFoldDB" id="A0A538SSE5"/>
<dbReference type="InterPro" id="IPR042106">
    <property type="entry name" value="Nuo/plastoQ_OxRdtase_6_NuoJ"/>
</dbReference>
<comment type="function">
    <text evidence="2">NDH-1 shuttles electrons from NADH, via FMN and iron-sulfur (Fe-S) centers, to quinones in the respiratory chain. Couples the redox reaction to proton translocation (for every two electrons transferred, four hydrogen ions are translocated across the cytoplasmic membrane), and thus conserves the redox energy in a proton gradient.</text>
</comment>
<keyword evidence="2" id="KW-1133">Transmembrane helix</keyword>
<comment type="catalytic activity">
    <reaction evidence="2">
        <text>a quinone + NADH + 5 H(+)(in) = a quinol + NAD(+) + 4 H(+)(out)</text>
        <dbReference type="Rhea" id="RHEA:57888"/>
        <dbReference type="ChEBI" id="CHEBI:15378"/>
        <dbReference type="ChEBI" id="CHEBI:24646"/>
        <dbReference type="ChEBI" id="CHEBI:57540"/>
        <dbReference type="ChEBI" id="CHEBI:57945"/>
        <dbReference type="ChEBI" id="CHEBI:132124"/>
    </reaction>
</comment>
<dbReference type="GO" id="GO:0016491">
    <property type="term" value="F:oxidoreductase activity"/>
    <property type="evidence" value="ECO:0007669"/>
    <property type="project" value="UniProtKB-KW"/>
</dbReference>
<evidence type="ECO:0000256" key="3">
    <source>
        <dbReference type="SAM" id="MobiDB-lite"/>
    </source>
</evidence>
<dbReference type="PANTHER" id="PTHR33269:SF17">
    <property type="entry name" value="NADH-UBIQUINONE OXIDOREDUCTASE CHAIN 6"/>
    <property type="match status" value="1"/>
</dbReference>
<dbReference type="GO" id="GO:0048038">
    <property type="term" value="F:quinone binding"/>
    <property type="evidence" value="ECO:0007669"/>
    <property type="project" value="UniProtKB-UniRule"/>
</dbReference>
<dbReference type="Pfam" id="PF00499">
    <property type="entry name" value="Oxidored_q3"/>
    <property type="match status" value="1"/>
</dbReference>
<feature type="transmembrane region" description="Helical" evidence="2">
    <location>
        <begin position="71"/>
        <end position="95"/>
    </location>
</feature>
<feature type="transmembrane region" description="Helical" evidence="2">
    <location>
        <begin position="107"/>
        <end position="128"/>
    </location>
</feature>
<reference evidence="4 5" key="1">
    <citation type="journal article" date="2019" name="Nat. Microbiol.">
        <title>Mediterranean grassland soil C-N compound turnover is dependent on rainfall and depth, and is mediated by genomically divergent microorganisms.</title>
        <authorList>
            <person name="Diamond S."/>
            <person name="Andeer P.F."/>
            <person name="Li Z."/>
            <person name="Crits-Christoph A."/>
            <person name="Burstein D."/>
            <person name="Anantharaman K."/>
            <person name="Lane K.R."/>
            <person name="Thomas B.C."/>
            <person name="Pan C."/>
            <person name="Northen T.R."/>
            <person name="Banfield J.F."/>
        </authorList>
    </citation>
    <scope>NUCLEOTIDE SEQUENCE [LARGE SCALE GENOMIC DNA]</scope>
    <source>
        <strain evidence="4">WS_3</strain>
    </source>
</reference>
<keyword evidence="2" id="KW-1003">Cell membrane</keyword>
<dbReference type="Gene3D" id="1.20.120.1200">
    <property type="entry name" value="NADH-ubiquinone/plastoquinone oxidoreductase chain 6, subunit NuoJ"/>
    <property type="match status" value="1"/>
</dbReference>
<accession>A0A538SSE5</accession>
<feature type="non-terminal residue" evidence="4">
    <location>
        <position position="1"/>
    </location>
</feature>
<protein>
    <recommendedName>
        <fullName evidence="2">NADH-quinone oxidoreductase subunit J</fullName>
        <ecNumber evidence="2">7.1.1.-</ecNumber>
    </recommendedName>
</protein>
<proteinExistence type="inferred from homology"/>
<dbReference type="EMBL" id="VBOT01000001">
    <property type="protein sequence ID" value="TMQ54299.1"/>
    <property type="molecule type" value="Genomic_DNA"/>
</dbReference>
<dbReference type="Proteomes" id="UP000320184">
    <property type="component" value="Unassembled WGS sequence"/>
</dbReference>
<dbReference type="GO" id="GO:0005886">
    <property type="term" value="C:plasma membrane"/>
    <property type="evidence" value="ECO:0007669"/>
    <property type="project" value="UniProtKB-SubCell"/>
</dbReference>
<feature type="region of interest" description="Disordered" evidence="3">
    <location>
        <begin position="186"/>
        <end position="239"/>
    </location>
</feature>
<comment type="subcellular location">
    <subcellularLocation>
        <location evidence="2">Cell membrane</location>
        <topology evidence="2">Multi-pass membrane protein</topology>
    </subcellularLocation>
</comment>
<dbReference type="PANTHER" id="PTHR33269">
    <property type="entry name" value="NADH-UBIQUINONE OXIDOREDUCTASE CHAIN 6"/>
    <property type="match status" value="1"/>
</dbReference>
<gene>
    <name evidence="4" type="ORF">E6K73_00005</name>
</gene>
<feature type="transmembrane region" description="Helical" evidence="2">
    <location>
        <begin position="47"/>
        <end position="65"/>
    </location>
</feature>
<comment type="caution">
    <text evidence="4">The sequence shown here is derived from an EMBL/GenBank/DDBJ whole genome shotgun (WGS) entry which is preliminary data.</text>
</comment>
<keyword evidence="2" id="KW-0812">Transmembrane</keyword>
<evidence type="ECO:0000313" key="4">
    <source>
        <dbReference type="EMBL" id="TMQ54299.1"/>
    </source>
</evidence>
<keyword evidence="2" id="KW-0472">Membrane</keyword>
<organism evidence="4 5">
    <name type="scientific">Eiseniibacteriota bacterium</name>
    <dbReference type="NCBI Taxonomy" id="2212470"/>
    <lineage>
        <taxon>Bacteria</taxon>
        <taxon>Candidatus Eiseniibacteriota</taxon>
    </lineage>
</organism>
<feature type="transmembrane region" description="Helical" evidence="2">
    <location>
        <begin position="159"/>
        <end position="180"/>
    </location>
</feature>
<name>A0A538SSE5_UNCEI</name>
<comment type="similarity">
    <text evidence="1 2">Belongs to the complex I subunit 6 family.</text>
</comment>
<evidence type="ECO:0000256" key="1">
    <source>
        <dbReference type="ARBA" id="ARBA00005698"/>
    </source>
</evidence>
<keyword evidence="2" id="KW-0874">Quinone</keyword>
<evidence type="ECO:0000313" key="5">
    <source>
        <dbReference type="Proteomes" id="UP000320184"/>
    </source>
</evidence>
<dbReference type="InterPro" id="IPR001457">
    <property type="entry name" value="NADH_UbQ/plastoQ_OxRdtase_su6"/>
</dbReference>
<dbReference type="NCBIfam" id="NF005164">
    <property type="entry name" value="PRK06638.1-4"/>
    <property type="match status" value="1"/>
</dbReference>
<feature type="transmembrane region" description="Helical" evidence="2">
    <location>
        <begin position="20"/>
        <end position="40"/>
    </location>
</feature>
<feature type="compositionally biased region" description="Low complexity" evidence="3">
    <location>
        <begin position="215"/>
        <end position="225"/>
    </location>
</feature>
<dbReference type="EC" id="7.1.1.-" evidence="2"/>
<keyword evidence="2" id="KW-0520">NAD</keyword>
<keyword evidence="4" id="KW-0560">Oxidoreductase</keyword>
<dbReference type="GO" id="GO:0008137">
    <property type="term" value="F:NADH dehydrogenase (ubiquinone) activity"/>
    <property type="evidence" value="ECO:0007669"/>
    <property type="project" value="UniProtKB-UniRule"/>
</dbReference>
<sequence length="239" mass="25145">LPGQRGGDRALPLFLEPAAMTILFAGLAAVLVVSSLMVILHKNPVTSALFLVLAFCSLAGIYLTLQAEFIGMVQVIVYAGAIMVLFLFVIMYLNLGRDVETGIQIAVRRGLGWIVGAVLLAEGAVMFGRRWGLGPVTPGPSRPPVGNTQALGQILYSRYLFPFEVTSMVLLVAMVGAIVITRGQERARRESMGTRAGARGPGGRPPRTHAEEAVAEPGLAPAAAGEPEEQASVAGSARP</sequence>